<name>A0A8K0ST12_9HYPO</name>
<dbReference type="EMBL" id="JAGPNK010000006">
    <property type="protein sequence ID" value="KAH7319907.1"/>
    <property type="molecule type" value="Genomic_DNA"/>
</dbReference>
<keyword evidence="4" id="KW-1185">Reference proteome</keyword>
<protein>
    <recommendedName>
        <fullName evidence="5">Secreted protein</fullName>
    </recommendedName>
</protein>
<feature type="region of interest" description="Disordered" evidence="1">
    <location>
        <begin position="64"/>
        <end position="122"/>
    </location>
</feature>
<evidence type="ECO:0000313" key="3">
    <source>
        <dbReference type="EMBL" id="KAH7319907.1"/>
    </source>
</evidence>
<feature type="chain" id="PRO_5035474394" description="Secreted protein" evidence="2">
    <location>
        <begin position="20"/>
        <end position="148"/>
    </location>
</feature>
<evidence type="ECO:0008006" key="5">
    <source>
        <dbReference type="Google" id="ProtNLM"/>
    </source>
</evidence>
<feature type="signal peptide" evidence="2">
    <location>
        <begin position="1"/>
        <end position="19"/>
    </location>
</feature>
<dbReference type="Proteomes" id="UP000813444">
    <property type="component" value="Unassembled WGS sequence"/>
</dbReference>
<organism evidence="3 4">
    <name type="scientific">Stachybotrys elegans</name>
    <dbReference type="NCBI Taxonomy" id="80388"/>
    <lineage>
        <taxon>Eukaryota</taxon>
        <taxon>Fungi</taxon>
        <taxon>Dikarya</taxon>
        <taxon>Ascomycota</taxon>
        <taxon>Pezizomycotina</taxon>
        <taxon>Sordariomycetes</taxon>
        <taxon>Hypocreomycetidae</taxon>
        <taxon>Hypocreales</taxon>
        <taxon>Stachybotryaceae</taxon>
        <taxon>Stachybotrys</taxon>
    </lineage>
</organism>
<comment type="caution">
    <text evidence="3">The sequence shown here is derived from an EMBL/GenBank/DDBJ whole genome shotgun (WGS) entry which is preliminary data.</text>
</comment>
<keyword evidence="2" id="KW-0732">Signal</keyword>
<feature type="compositionally biased region" description="Polar residues" evidence="1">
    <location>
        <begin position="81"/>
        <end position="94"/>
    </location>
</feature>
<evidence type="ECO:0000256" key="1">
    <source>
        <dbReference type="SAM" id="MobiDB-lite"/>
    </source>
</evidence>
<proteinExistence type="predicted"/>
<accession>A0A8K0ST12</accession>
<dbReference type="AlphaFoldDB" id="A0A8K0ST12"/>
<sequence length="148" mass="15858">MSRCFFSFFLSFFLDSCLENGICLADACATALVFFSRQAYRRRFYPASCTSAELSGRCALTPGPADSSAANRPGFPATGRPGSSATERPVSSATGRPGPRQPRPVGAGDGRVRSRRHGAQDAAPGRLCCGCCWPCYFLGHLNLIFFST</sequence>
<gene>
    <name evidence="3" type="ORF">B0I35DRAFT_430120</name>
</gene>
<feature type="compositionally biased region" description="Low complexity" evidence="1">
    <location>
        <begin position="95"/>
        <end position="106"/>
    </location>
</feature>
<evidence type="ECO:0000313" key="4">
    <source>
        <dbReference type="Proteomes" id="UP000813444"/>
    </source>
</evidence>
<reference evidence="3" key="1">
    <citation type="journal article" date="2021" name="Nat. Commun.">
        <title>Genetic determinants of endophytism in the Arabidopsis root mycobiome.</title>
        <authorList>
            <person name="Mesny F."/>
            <person name="Miyauchi S."/>
            <person name="Thiergart T."/>
            <person name="Pickel B."/>
            <person name="Atanasova L."/>
            <person name="Karlsson M."/>
            <person name="Huettel B."/>
            <person name="Barry K.W."/>
            <person name="Haridas S."/>
            <person name="Chen C."/>
            <person name="Bauer D."/>
            <person name="Andreopoulos W."/>
            <person name="Pangilinan J."/>
            <person name="LaButti K."/>
            <person name="Riley R."/>
            <person name="Lipzen A."/>
            <person name="Clum A."/>
            <person name="Drula E."/>
            <person name="Henrissat B."/>
            <person name="Kohler A."/>
            <person name="Grigoriev I.V."/>
            <person name="Martin F.M."/>
            <person name="Hacquard S."/>
        </authorList>
    </citation>
    <scope>NUCLEOTIDE SEQUENCE</scope>
    <source>
        <strain evidence="3">MPI-CAGE-CH-0235</strain>
    </source>
</reference>
<evidence type="ECO:0000256" key="2">
    <source>
        <dbReference type="SAM" id="SignalP"/>
    </source>
</evidence>